<name>A0ABW4PC99_9NOCA</name>
<dbReference type="SUPFAM" id="SSF53800">
    <property type="entry name" value="Chelatase"/>
    <property type="match status" value="1"/>
</dbReference>
<accession>A0ABW4PC99</accession>
<organism evidence="1 2">
    <name type="scientific">Rhodococcus gannanensis</name>
    <dbReference type="NCBI Taxonomy" id="1960308"/>
    <lineage>
        <taxon>Bacteria</taxon>
        <taxon>Bacillati</taxon>
        <taxon>Actinomycetota</taxon>
        <taxon>Actinomycetes</taxon>
        <taxon>Mycobacteriales</taxon>
        <taxon>Nocardiaceae</taxon>
        <taxon>Rhodococcus</taxon>
    </lineage>
</organism>
<dbReference type="Gene3D" id="3.40.30.10">
    <property type="entry name" value="Glutaredoxin"/>
    <property type="match status" value="1"/>
</dbReference>
<keyword evidence="2" id="KW-1185">Reference proteome</keyword>
<comment type="caution">
    <text evidence="1">The sequence shown here is derived from an EMBL/GenBank/DDBJ whole genome shotgun (WGS) entry which is preliminary data.</text>
</comment>
<protein>
    <submittedName>
        <fullName evidence="1">Ferredoxin</fullName>
    </submittedName>
</protein>
<proteinExistence type="predicted"/>
<dbReference type="Pfam" id="PF01257">
    <property type="entry name" value="2Fe-2S_thioredx"/>
    <property type="match status" value="1"/>
</dbReference>
<dbReference type="EMBL" id="JBHUFB010000022">
    <property type="protein sequence ID" value="MFD1815594.1"/>
    <property type="molecule type" value="Genomic_DNA"/>
</dbReference>
<dbReference type="InterPro" id="IPR036249">
    <property type="entry name" value="Thioredoxin-like_sf"/>
</dbReference>
<dbReference type="RefSeq" id="WP_378488055.1">
    <property type="nucleotide sequence ID" value="NZ_JBHUFB010000022.1"/>
</dbReference>
<dbReference type="SUPFAM" id="SSF52833">
    <property type="entry name" value="Thioredoxin-like"/>
    <property type="match status" value="1"/>
</dbReference>
<dbReference type="CDD" id="cd02980">
    <property type="entry name" value="TRX_Fd_family"/>
    <property type="match status" value="1"/>
</dbReference>
<evidence type="ECO:0000313" key="1">
    <source>
        <dbReference type="EMBL" id="MFD1815594.1"/>
    </source>
</evidence>
<gene>
    <name evidence="1" type="ORF">ACFSJG_25550</name>
</gene>
<evidence type="ECO:0000313" key="2">
    <source>
        <dbReference type="Proteomes" id="UP001597286"/>
    </source>
</evidence>
<sequence length="254" mass="26803">MNTIRRWVVVTAPTDRGEDPRDVLASALTALRDRHPDTTFRTAVLGGSGPAVTTVLDEAAAAGASEVVIVSGQTLHDRKMEAWFRRVVGHWLREQADATGPQVRLAAGLTDTASYADLMSAAIEGPTVPARDTTAPLSSPAWDEVPGFARHVLVCRGPRCSARGGPETARALDDALDARGLGDDDVLVTQTGCMFPCSQAPVVAVYPDDTWYAGLTADRVDRFVGDHLVGGHPVTAWAGARRDRVGETGPGLAG</sequence>
<dbReference type="Proteomes" id="UP001597286">
    <property type="component" value="Unassembled WGS sequence"/>
</dbReference>
<reference evidence="2" key="1">
    <citation type="journal article" date="2019" name="Int. J. Syst. Evol. Microbiol.">
        <title>The Global Catalogue of Microorganisms (GCM) 10K type strain sequencing project: providing services to taxonomists for standard genome sequencing and annotation.</title>
        <authorList>
            <consortium name="The Broad Institute Genomics Platform"/>
            <consortium name="The Broad Institute Genome Sequencing Center for Infectious Disease"/>
            <person name="Wu L."/>
            <person name="Ma J."/>
        </authorList>
    </citation>
    <scope>NUCLEOTIDE SEQUENCE [LARGE SCALE GENOMIC DNA]</scope>
    <source>
        <strain evidence="2">DT72</strain>
    </source>
</reference>